<keyword evidence="4" id="KW-0249">Electron transport</keyword>
<dbReference type="SUPFAM" id="SSF57802">
    <property type="entry name" value="Rubredoxin-like"/>
    <property type="match status" value="2"/>
</dbReference>
<dbReference type="EMBL" id="DVLF01000010">
    <property type="protein sequence ID" value="HIT49439.1"/>
    <property type="molecule type" value="Genomic_DNA"/>
</dbReference>
<gene>
    <name evidence="7" type="ORF">IAD46_00255</name>
</gene>
<reference evidence="7" key="2">
    <citation type="journal article" date="2021" name="PeerJ">
        <title>Extensive microbial diversity within the chicken gut microbiome revealed by metagenomics and culture.</title>
        <authorList>
            <person name="Gilroy R."/>
            <person name="Ravi A."/>
            <person name="Getino M."/>
            <person name="Pursley I."/>
            <person name="Horton D.L."/>
            <person name="Alikhan N.F."/>
            <person name="Baker D."/>
            <person name="Gharbi K."/>
            <person name="Hall N."/>
            <person name="Watson M."/>
            <person name="Adriaenssens E.M."/>
            <person name="Foster-Nyarko E."/>
            <person name="Jarju S."/>
            <person name="Secka A."/>
            <person name="Antonio M."/>
            <person name="Oren A."/>
            <person name="Chaudhuri R.R."/>
            <person name="La Ragione R."/>
            <person name="Hildebrand F."/>
            <person name="Pallen M.J."/>
        </authorList>
    </citation>
    <scope>NUCLEOTIDE SEQUENCE</scope>
    <source>
        <strain evidence="7">ChiW17-6978</strain>
    </source>
</reference>
<dbReference type="PROSITE" id="PS50903">
    <property type="entry name" value="RUBREDOXIN_LIKE"/>
    <property type="match status" value="2"/>
</dbReference>
<evidence type="ECO:0000256" key="4">
    <source>
        <dbReference type="ARBA" id="ARBA00022982"/>
    </source>
</evidence>
<evidence type="ECO:0000256" key="1">
    <source>
        <dbReference type="ARBA" id="ARBA00001965"/>
    </source>
</evidence>
<dbReference type="InterPro" id="IPR018527">
    <property type="entry name" value="Rubredoxin_Fe_BS"/>
</dbReference>
<evidence type="ECO:0000256" key="2">
    <source>
        <dbReference type="ARBA" id="ARBA00022448"/>
    </source>
</evidence>
<dbReference type="PANTHER" id="PTHR48136:SF1">
    <property type="entry name" value="RUBREDOXIN-LIKE SUPERFAMILY PROTEIN"/>
    <property type="match status" value="1"/>
</dbReference>
<dbReference type="InterPro" id="IPR024934">
    <property type="entry name" value="Rubredoxin-like_dom"/>
</dbReference>
<reference evidence="7" key="1">
    <citation type="submission" date="2020-10" db="EMBL/GenBank/DDBJ databases">
        <authorList>
            <person name="Gilroy R."/>
        </authorList>
    </citation>
    <scope>NUCLEOTIDE SEQUENCE</scope>
    <source>
        <strain evidence="7">ChiW17-6978</strain>
    </source>
</reference>
<name>A0A9D1GQQ1_9MOLU</name>
<dbReference type="GO" id="GO:0005506">
    <property type="term" value="F:iron ion binding"/>
    <property type="evidence" value="ECO:0007669"/>
    <property type="project" value="InterPro"/>
</dbReference>
<evidence type="ECO:0000259" key="6">
    <source>
        <dbReference type="PROSITE" id="PS50903"/>
    </source>
</evidence>
<dbReference type="Pfam" id="PF00301">
    <property type="entry name" value="Rubredoxin"/>
    <property type="match status" value="1"/>
</dbReference>
<comment type="caution">
    <text evidence="7">The sequence shown here is derived from an EMBL/GenBank/DDBJ whole genome shotgun (WGS) entry which is preliminary data.</text>
</comment>
<dbReference type="Proteomes" id="UP000886758">
    <property type="component" value="Unassembled WGS sequence"/>
</dbReference>
<evidence type="ECO:0000256" key="3">
    <source>
        <dbReference type="ARBA" id="ARBA00022723"/>
    </source>
</evidence>
<dbReference type="InterPro" id="IPR024935">
    <property type="entry name" value="Rubredoxin_dom"/>
</dbReference>
<organism evidence="7 8">
    <name type="scientific">Candidatus Pelethenecus faecipullorum</name>
    <dbReference type="NCBI Taxonomy" id="2840900"/>
    <lineage>
        <taxon>Bacteria</taxon>
        <taxon>Bacillati</taxon>
        <taxon>Mycoplasmatota</taxon>
        <taxon>Mollicutes</taxon>
        <taxon>Candidatus Pelethenecus</taxon>
    </lineage>
</organism>
<evidence type="ECO:0000313" key="8">
    <source>
        <dbReference type="Proteomes" id="UP000886758"/>
    </source>
</evidence>
<dbReference type="PROSITE" id="PS00202">
    <property type="entry name" value="RUBREDOXIN"/>
    <property type="match status" value="1"/>
</dbReference>
<evidence type="ECO:0000313" key="7">
    <source>
        <dbReference type="EMBL" id="HIT49439.1"/>
    </source>
</evidence>
<keyword evidence="5" id="KW-0408">Iron</keyword>
<dbReference type="Pfam" id="PF21349">
    <property type="entry name" value="RUBY_RBDX"/>
    <property type="match status" value="1"/>
</dbReference>
<feature type="domain" description="Rubredoxin-like" evidence="6">
    <location>
        <begin position="2"/>
        <end position="43"/>
    </location>
</feature>
<accession>A0A9D1GQQ1</accession>
<dbReference type="InterPro" id="IPR048574">
    <property type="entry name" value="RUBY_RBDX"/>
</dbReference>
<dbReference type="Gene3D" id="2.20.28.10">
    <property type="match status" value="2"/>
</dbReference>
<comment type="cofactor">
    <cofactor evidence="1">
        <name>Fe(3+)</name>
        <dbReference type="ChEBI" id="CHEBI:29034"/>
    </cofactor>
</comment>
<keyword evidence="3" id="KW-0479">Metal-binding</keyword>
<feature type="domain" description="Rubredoxin-like" evidence="6">
    <location>
        <begin position="175"/>
        <end position="209"/>
    </location>
</feature>
<dbReference type="CDD" id="cd00730">
    <property type="entry name" value="rubredoxin"/>
    <property type="match status" value="1"/>
</dbReference>
<proteinExistence type="predicted"/>
<keyword evidence="2" id="KW-0813">Transport</keyword>
<sequence>MKYTCSICGHVYDDEKEPIPFKDLPDNWVCPLCGAAKSEFKGQDSGPTPKVIKSSSETIDSDMLKLSVKELAAVCSNLARGCEKQYKMKESELFLKLAAYFDSIAPELPSADVTDITKRLQQDLETGYENAKTTSSNQHDRGALRVCGWGEKVTRILNTLLHKYEQEGESFIANTEVWICTVCGFVYIGDLPPSLCPVCKVPNWKFEKIERRNQ</sequence>
<protein>
    <submittedName>
        <fullName evidence="7">Rubredoxin</fullName>
    </submittedName>
</protein>
<dbReference type="PANTHER" id="PTHR48136">
    <property type="entry name" value="RUBREDOXIN-LIKE SUPERFAMILY PROTEIN"/>
    <property type="match status" value="1"/>
</dbReference>
<dbReference type="AlphaFoldDB" id="A0A9D1GQQ1"/>
<evidence type="ECO:0000256" key="5">
    <source>
        <dbReference type="ARBA" id="ARBA00023004"/>
    </source>
</evidence>